<accession>A0A7X4LMT4</accession>
<evidence type="ECO:0000313" key="12">
    <source>
        <dbReference type="Proteomes" id="UP000462621"/>
    </source>
</evidence>
<protein>
    <recommendedName>
        <fullName evidence="7 9">Uroporphyrinogen-III synthase</fullName>
        <ecNumber evidence="3 9">4.2.1.75</ecNumber>
    </recommendedName>
</protein>
<evidence type="ECO:0000256" key="1">
    <source>
        <dbReference type="ARBA" id="ARBA00004772"/>
    </source>
</evidence>
<dbReference type="Pfam" id="PF02602">
    <property type="entry name" value="HEM4"/>
    <property type="match status" value="1"/>
</dbReference>
<dbReference type="EMBL" id="WEKT01000030">
    <property type="protein sequence ID" value="MZI94512.1"/>
    <property type="molecule type" value="Genomic_DNA"/>
</dbReference>
<comment type="catalytic activity">
    <reaction evidence="8 9">
        <text>hydroxymethylbilane = uroporphyrinogen III + H2O</text>
        <dbReference type="Rhea" id="RHEA:18965"/>
        <dbReference type="ChEBI" id="CHEBI:15377"/>
        <dbReference type="ChEBI" id="CHEBI:57308"/>
        <dbReference type="ChEBI" id="CHEBI:57845"/>
        <dbReference type="EC" id="4.2.1.75"/>
    </reaction>
</comment>
<dbReference type="EC" id="4.2.1.75" evidence="3 9"/>
<evidence type="ECO:0000256" key="8">
    <source>
        <dbReference type="ARBA" id="ARBA00048617"/>
    </source>
</evidence>
<dbReference type="NCBIfam" id="NF004585">
    <property type="entry name" value="PRK05928.2-2"/>
    <property type="match status" value="1"/>
</dbReference>
<dbReference type="SUPFAM" id="SSF69618">
    <property type="entry name" value="HemD-like"/>
    <property type="match status" value="1"/>
</dbReference>
<dbReference type="PANTHER" id="PTHR38042:SF1">
    <property type="entry name" value="UROPORPHYRINOGEN-III SYNTHASE, CHLOROPLASTIC"/>
    <property type="match status" value="1"/>
</dbReference>
<sequence length="243" mass="27288">MNTVLVTRPEPAGKELCKQLQQQGIQALYHPLIDIEEGPDLSSLPQALERSHIVIAVSQFAVEYSHQYLIQNKLSWPSHCQYLAVGQKTASSLSKASGHKVHYPEISDSEHLLQLSQLQHAEKCQVLILRGNGGREVIYDTLTQHGAIVSYKEVYRRTDRPFDSHKAVAAWRDAKVNTLVITSGQQLQFFVSQVNRDDQNWLWQQRLLVPSERIATQARSMGFIDVISTGSAHNSDLVAALQP</sequence>
<comment type="pathway">
    <text evidence="1 9">Porphyrin-containing compound metabolism; protoporphyrin-IX biosynthesis; coproporphyrinogen-III from 5-aminolevulinate: step 3/4.</text>
</comment>
<reference evidence="11 12" key="1">
    <citation type="submission" date="2019-10" db="EMBL/GenBank/DDBJ databases">
        <title>Vibrio sp. nov. isolated from a shrimp pond.</title>
        <authorList>
            <person name="Gomez-Gil B."/>
            <person name="Enciso-Ibarra J."/>
            <person name="Enciso-Ibarra K."/>
            <person name="Bolan-Mejia C."/>
        </authorList>
    </citation>
    <scope>NUCLEOTIDE SEQUENCE [LARGE SCALE GENOMIC DNA]</scope>
    <source>
        <strain evidence="11 12">CAIM 722</strain>
    </source>
</reference>
<keyword evidence="12" id="KW-1185">Reference proteome</keyword>
<comment type="caution">
    <text evidence="11">The sequence shown here is derived from an EMBL/GenBank/DDBJ whole genome shotgun (WGS) entry which is preliminary data.</text>
</comment>
<dbReference type="PANTHER" id="PTHR38042">
    <property type="entry name" value="UROPORPHYRINOGEN-III SYNTHASE, CHLOROPLASTIC"/>
    <property type="match status" value="1"/>
</dbReference>
<dbReference type="InterPro" id="IPR039793">
    <property type="entry name" value="UROS/Hem4"/>
</dbReference>
<dbReference type="InterPro" id="IPR003754">
    <property type="entry name" value="4pyrrol_synth_uPrphyn_synth"/>
</dbReference>
<dbReference type="InterPro" id="IPR036108">
    <property type="entry name" value="4pyrrol_syn_uPrphyn_synt_sf"/>
</dbReference>
<organism evidence="11 12">
    <name type="scientific">Vibrio eleionomae</name>
    <dbReference type="NCBI Taxonomy" id="2653505"/>
    <lineage>
        <taxon>Bacteria</taxon>
        <taxon>Pseudomonadati</taxon>
        <taxon>Pseudomonadota</taxon>
        <taxon>Gammaproteobacteria</taxon>
        <taxon>Vibrionales</taxon>
        <taxon>Vibrionaceae</taxon>
        <taxon>Vibrio</taxon>
    </lineage>
</organism>
<dbReference type="RefSeq" id="WP_161156992.1">
    <property type="nucleotide sequence ID" value="NZ_WEKT01000030.1"/>
</dbReference>
<dbReference type="GO" id="GO:0006782">
    <property type="term" value="P:protoporphyrinogen IX biosynthetic process"/>
    <property type="evidence" value="ECO:0007669"/>
    <property type="project" value="UniProtKB-UniRule"/>
</dbReference>
<gene>
    <name evidence="11" type="ORF">F9817_15040</name>
</gene>
<evidence type="ECO:0000259" key="10">
    <source>
        <dbReference type="Pfam" id="PF02602"/>
    </source>
</evidence>
<evidence type="ECO:0000256" key="2">
    <source>
        <dbReference type="ARBA" id="ARBA00008133"/>
    </source>
</evidence>
<dbReference type="AlphaFoldDB" id="A0A7X4LMT4"/>
<dbReference type="Proteomes" id="UP000462621">
    <property type="component" value="Unassembled WGS sequence"/>
</dbReference>
<evidence type="ECO:0000256" key="5">
    <source>
        <dbReference type="ARBA" id="ARBA00023244"/>
    </source>
</evidence>
<feature type="domain" description="Tetrapyrrole biosynthesis uroporphyrinogen III synthase" evidence="10">
    <location>
        <begin position="15"/>
        <end position="226"/>
    </location>
</feature>
<keyword evidence="5 9" id="KW-0627">Porphyrin biosynthesis</keyword>
<evidence type="ECO:0000256" key="7">
    <source>
        <dbReference type="ARBA" id="ARBA00040167"/>
    </source>
</evidence>
<evidence type="ECO:0000256" key="9">
    <source>
        <dbReference type="RuleBase" id="RU366031"/>
    </source>
</evidence>
<comment type="function">
    <text evidence="6 9">Catalyzes cyclization of the linear tetrapyrrole, hydroxymethylbilane, to the macrocyclic uroporphyrinogen III.</text>
</comment>
<dbReference type="Gene3D" id="3.40.50.10090">
    <property type="match status" value="2"/>
</dbReference>
<comment type="similarity">
    <text evidence="2 9">Belongs to the uroporphyrinogen-III synthase family.</text>
</comment>
<dbReference type="GO" id="GO:0006780">
    <property type="term" value="P:uroporphyrinogen III biosynthetic process"/>
    <property type="evidence" value="ECO:0007669"/>
    <property type="project" value="UniProtKB-UniRule"/>
</dbReference>
<evidence type="ECO:0000256" key="4">
    <source>
        <dbReference type="ARBA" id="ARBA00023239"/>
    </source>
</evidence>
<dbReference type="CDD" id="cd06578">
    <property type="entry name" value="HemD"/>
    <property type="match status" value="1"/>
</dbReference>
<keyword evidence="4 9" id="KW-0456">Lyase</keyword>
<name>A0A7X4LMT4_9VIBR</name>
<dbReference type="UniPathway" id="UPA00251">
    <property type="reaction ID" value="UER00320"/>
</dbReference>
<proteinExistence type="inferred from homology"/>
<evidence type="ECO:0000256" key="3">
    <source>
        <dbReference type="ARBA" id="ARBA00013109"/>
    </source>
</evidence>
<evidence type="ECO:0000313" key="11">
    <source>
        <dbReference type="EMBL" id="MZI94512.1"/>
    </source>
</evidence>
<evidence type="ECO:0000256" key="6">
    <source>
        <dbReference type="ARBA" id="ARBA00037589"/>
    </source>
</evidence>
<dbReference type="GO" id="GO:0004852">
    <property type="term" value="F:uroporphyrinogen-III synthase activity"/>
    <property type="evidence" value="ECO:0007669"/>
    <property type="project" value="UniProtKB-UniRule"/>
</dbReference>